<dbReference type="AlphaFoldDB" id="A0A6I9TJ25"/>
<comment type="similarity">
    <text evidence="1 4">Belongs to the iron/ascorbate-dependent oxidoreductase family.</text>
</comment>
<organism evidence="6 7">
    <name type="scientific">Sesamum indicum</name>
    <name type="common">Oriental sesame</name>
    <name type="synonym">Sesamum orientale</name>
    <dbReference type="NCBI Taxonomy" id="4182"/>
    <lineage>
        <taxon>Eukaryota</taxon>
        <taxon>Viridiplantae</taxon>
        <taxon>Streptophyta</taxon>
        <taxon>Embryophyta</taxon>
        <taxon>Tracheophyta</taxon>
        <taxon>Spermatophyta</taxon>
        <taxon>Magnoliopsida</taxon>
        <taxon>eudicotyledons</taxon>
        <taxon>Gunneridae</taxon>
        <taxon>Pentapetalae</taxon>
        <taxon>asterids</taxon>
        <taxon>lamiids</taxon>
        <taxon>Lamiales</taxon>
        <taxon>Pedaliaceae</taxon>
        <taxon>Sesamum</taxon>
    </lineage>
</organism>
<dbReference type="OrthoDB" id="406156at2759"/>
<dbReference type="PROSITE" id="PS51471">
    <property type="entry name" value="FE2OG_OXY"/>
    <property type="match status" value="1"/>
</dbReference>
<dbReference type="Gramene" id="SIN_1022333.t">
    <property type="protein sequence ID" value="SIN_1022333.t"/>
    <property type="gene ID" value="SIN_1022333"/>
</dbReference>
<accession>A0A6I9TJ25</accession>
<dbReference type="Proteomes" id="UP000504604">
    <property type="component" value="Linkage group LG6"/>
</dbReference>
<dbReference type="InParanoid" id="A0A6I9TJ25"/>
<keyword evidence="4" id="KW-0560">Oxidoreductase</keyword>
<evidence type="ECO:0000256" key="2">
    <source>
        <dbReference type="ARBA" id="ARBA00022723"/>
    </source>
</evidence>
<dbReference type="Pfam" id="PF14226">
    <property type="entry name" value="DIOX_N"/>
    <property type="match status" value="1"/>
</dbReference>
<dbReference type="GO" id="GO:0046872">
    <property type="term" value="F:metal ion binding"/>
    <property type="evidence" value="ECO:0007669"/>
    <property type="project" value="UniProtKB-KW"/>
</dbReference>
<keyword evidence="3 4" id="KW-0408">Iron</keyword>
<proteinExistence type="inferred from homology"/>
<dbReference type="Pfam" id="PF03171">
    <property type="entry name" value="2OG-FeII_Oxy"/>
    <property type="match status" value="1"/>
</dbReference>
<keyword evidence="2 4" id="KW-0479">Metal-binding</keyword>
<dbReference type="InterPro" id="IPR026992">
    <property type="entry name" value="DIOX_N"/>
</dbReference>
<dbReference type="RefSeq" id="XP_011083021.1">
    <property type="nucleotide sequence ID" value="XM_011084719.2"/>
</dbReference>
<dbReference type="GO" id="GO:0016706">
    <property type="term" value="F:2-oxoglutarate-dependent dioxygenase activity"/>
    <property type="evidence" value="ECO:0007669"/>
    <property type="project" value="UniProtKB-ARBA"/>
</dbReference>
<dbReference type="InterPro" id="IPR050295">
    <property type="entry name" value="Plant_2OG-oxidoreductases"/>
</dbReference>
<sequence length="336" mass="38468">MEVLMSNWSNVVQSLPEKYIFPPEKRPGKDVFPVVNDVPVIDLERAKGHGRGDIIHQILDACQEFGFFQVINHGVPVSLMDDTMNVLKEFFGSSAEYKSSFYSTDINSKCRIYSSTMSYDNEEVHYWRDNFTHHCHPLEDQLLELWPDKPIRYREVVGAYSVEVRKLLLRILDLISEGLGLKLGYFDGELSKIQLLSVNHHIPCPNPSLTLGMPEHCDPNLISMLHQCSVPGLQVFHQGQWMNLDPMPNAFVVIPGLQLKVISNEKFTSPIHRVMTHPKEGRTTMGTFLIPSHDTLILPPNHAPLFRGFTYQEFFTTFTKNSCDADFALEYFKNKP</sequence>
<name>A0A6I9TJ25_SESIN</name>
<dbReference type="GO" id="GO:0009805">
    <property type="term" value="P:coumarin biosynthetic process"/>
    <property type="evidence" value="ECO:0007669"/>
    <property type="project" value="UniProtKB-ARBA"/>
</dbReference>
<feature type="domain" description="Fe2OG dioxygenase" evidence="5">
    <location>
        <begin position="192"/>
        <end position="291"/>
    </location>
</feature>
<dbReference type="InterPro" id="IPR027443">
    <property type="entry name" value="IPNS-like_sf"/>
</dbReference>
<evidence type="ECO:0000313" key="6">
    <source>
        <dbReference type="Proteomes" id="UP000504604"/>
    </source>
</evidence>
<gene>
    <name evidence="7" type="primary">LOC105165641</name>
</gene>
<evidence type="ECO:0000313" key="7">
    <source>
        <dbReference type="RefSeq" id="XP_011083021.1"/>
    </source>
</evidence>
<dbReference type="PANTHER" id="PTHR47991">
    <property type="entry name" value="OXOGLUTARATE/IRON-DEPENDENT DIOXYGENASE"/>
    <property type="match status" value="1"/>
</dbReference>
<evidence type="ECO:0000256" key="3">
    <source>
        <dbReference type="ARBA" id="ARBA00023004"/>
    </source>
</evidence>
<dbReference type="GeneID" id="105165641"/>
<evidence type="ECO:0000256" key="4">
    <source>
        <dbReference type="RuleBase" id="RU003682"/>
    </source>
</evidence>
<dbReference type="KEGG" id="sind:105165641"/>
<protein>
    <submittedName>
        <fullName evidence="7">Hyoscyamine 6-dioxygenase-like</fullName>
    </submittedName>
</protein>
<dbReference type="Gene3D" id="2.60.120.330">
    <property type="entry name" value="B-lactam Antibiotic, Isopenicillin N Synthase, Chain"/>
    <property type="match status" value="1"/>
</dbReference>
<reference evidence="7" key="1">
    <citation type="submission" date="2025-08" db="UniProtKB">
        <authorList>
            <consortium name="RefSeq"/>
        </authorList>
    </citation>
    <scope>IDENTIFICATION</scope>
</reference>
<evidence type="ECO:0000259" key="5">
    <source>
        <dbReference type="PROSITE" id="PS51471"/>
    </source>
</evidence>
<dbReference type="InterPro" id="IPR044861">
    <property type="entry name" value="IPNS-like_FE2OG_OXY"/>
</dbReference>
<evidence type="ECO:0000256" key="1">
    <source>
        <dbReference type="ARBA" id="ARBA00008056"/>
    </source>
</evidence>
<keyword evidence="6" id="KW-1185">Reference proteome</keyword>
<dbReference type="InterPro" id="IPR005123">
    <property type="entry name" value="Oxoglu/Fe-dep_dioxygenase_dom"/>
</dbReference>
<dbReference type="SUPFAM" id="SSF51197">
    <property type="entry name" value="Clavaminate synthase-like"/>
    <property type="match status" value="1"/>
</dbReference>
<dbReference type="GO" id="GO:0002238">
    <property type="term" value="P:response to molecule of fungal origin"/>
    <property type="evidence" value="ECO:0007669"/>
    <property type="project" value="UniProtKB-ARBA"/>
</dbReference>